<keyword evidence="9" id="KW-0408">Iron</keyword>
<feature type="transmembrane region" description="Helical" evidence="15">
    <location>
        <begin position="37"/>
        <end position="55"/>
    </location>
</feature>
<comment type="cofactor">
    <cofactor evidence="13">
        <name>Fe(2+)</name>
        <dbReference type="ChEBI" id="CHEBI:29033"/>
    </cofactor>
</comment>
<keyword evidence="18" id="KW-1185">Reference proteome</keyword>
<gene>
    <name evidence="17" type="ORF">LITE_LOCUS48100</name>
</gene>
<dbReference type="PANTHER" id="PTHR11351">
    <property type="entry name" value="ACYL-COA DESATURASE"/>
    <property type="match status" value="1"/>
</dbReference>
<dbReference type="PANTHER" id="PTHR11351:SF31">
    <property type="entry name" value="DESATURASE 1, ISOFORM A-RELATED"/>
    <property type="match status" value="1"/>
</dbReference>
<feature type="region of interest" description="Disordered" evidence="14">
    <location>
        <begin position="1"/>
        <end position="27"/>
    </location>
</feature>
<dbReference type="PRINTS" id="PR00075">
    <property type="entry name" value="FACDDSATRASE"/>
</dbReference>
<keyword evidence="7 15" id="KW-1133">Transmembrane helix</keyword>
<name>A0AAV0RHS2_9ROSI</name>
<keyword evidence="5 13" id="KW-0812">Transmembrane</keyword>
<keyword evidence="4 13" id="KW-0444">Lipid biosynthesis</keyword>
<comment type="subcellular location">
    <subcellularLocation>
        <location evidence="1">Membrane</location>
        <topology evidence="1">Multi-pass membrane protein</topology>
    </subcellularLocation>
</comment>
<keyword evidence="12 13" id="KW-0275">Fatty acid biosynthesis</keyword>
<evidence type="ECO:0000313" key="17">
    <source>
        <dbReference type="EMBL" id="CAI0556801.1"/>
    </source>
</evidence>
<evidence type="ECO:0000256" key="2">
    <source>
        <dbReference type="ARBA" id="ARBA00005189"/>
    </source>
</evidence>
<evidence type="ECO:0000256" key="7">
    <source>
        <dbReference type="ARBA" id="ARBA00022989"/>
    </source>
</evidence>
<comment type="domain">
    <text evidence="13">The histidine box domains are involved in binding the catalytic metal ions.</text>
</comment>
<reference evidence="17" key="1">
    <citation type="submission" date="2022-08" db="EMBL/GenBank/DDBJ databases">
        <authorList>
            <person name="Gutierrez-Valencia J."/>
        </authorList>
    </citation>
    <scope>NUCLEOTIDE SEQUENCE</scope>
</reference>
<dbReference type="InterPro" id="IPR015876">
    <property type="entry name" value="Acyl-CoA_DS"/>
</dbReference>
<evidence type="ECO:0000259" key="16">
    <source>
        <dbReference type="Pfam" id="PF00487"/>
    </source>
</evidence>
<comment type="pathway">
    <text evidence="2">Lipid metabolism.</text>
</comment>
<dbReference type="AlphaFoldDB" id="A0AAV0RHS2"/>
<evidence type="ECO:0000313" key="18">
    <source>
        <dbReference type="Proteomes" id="UP001154282"/>
    </source>
</evidence>
<feature type="transmembrane region" description="Helical" evidence="15">
    <location>
        <begin position="178"/>
        <end position="198"/>
    </location>
</feature>
<evidence type="ECO:0000256" key="12">
    <source>
        <dbReference type="ARBA" id="ARBA00023160"/>
    </source>
</evidence>
<keyword evidence="6" id="KW-0276">Fatty acid metabolism</keyword>
<dbReference type="GO" id="GO:0042761">
    <property type="term" value="P:very long-chain fatty acid biosynthetic process"/>
    <property type="evidence" value="ECO:0007669"/>
    <property type="project" value="TreeGrafter"/>
</dbReference>
<proteinExistence type="inferred from homology"/>
<evidence type="ECO:0000256" key="4">
    <source>
        <dbReference type="ARBA" id="ARBA00022516"/>
    </source>
</evidence>
<comment type="similarity">
    <text evidence="3 13">Belongs to the fatty acid desaturase type 1 family.</text>
</comment>
<feature type="domain" description="Fatty acid desaturase" evidence="16">
    <location>
        <begin position="57"/>
        <end position="275"/>
    </location>
</feature>
<evidence type="ECO:0000256" key="13">
    <source>
        <dbReference type="RuleBase" id="RU000581"/>
    </source>
</evidence>
<evidence type="ECO:0000256" key="9">
    <source>
        <dbReference type="ARBA" id="ARBA00023004"/>
    </source>
</evidence>
<keyword evidence="8 13" id="KW-0560">Oxidoreductase</keyword>
<dbReference type="Proteomes" id="UP001154282">
    <property type="component" value="Unassembled WGS sequence"/>
</dbReference>
<comment type="caution">
    <text evidence="17">The sequence shown here is derived from an EMBL/GenBank/DDBJ whole genome shotgun (WGS) entry which is preliminary data.</text>
</comment>
<dbReference type="CDD" id="cd03505">
    <property type="entry name" value="Delta9-FADS-like"/>
    <property type="match status" value="1"/>
</dbReference>
<evidence type="ECO:0000256" key="1">
    <source>
        <dbReference type="ARBA" id="ARBA00004141"/>
    </source>
</evidence>
<evidence type="ECO:0000256" key="11">
    <source>
        <dbReference type="ARBA" id="ARBA00023136"/>
    </source>
</evidence>
<dbReference type="GO" id="GO:0016717">
    <property type="term" value="F:oxidoreductase activity, acting on paired donors, with oxidation of a pair of donors resulting in the reduction of molecular oxygen to two molecules of water"/>
    <property type="evidence" value="ECO:0007669"/>
    <property type="project" value="InterPro"/>
</dbReference>
<evidence type="ECO:0000256" key="14">
    <source>
        <dbReference type="SAM" id="MobiDB-lite"/>
    </source>
</evidence>
<dbReference type="InterPro" id="IPR005804">
    <property type="entry name" value="FA_desaturase_dom"/>
</dbReference>
<evidence type="ECO:0000256" key="10">
    <source>
        <dbReference type="ARBA" id="ARBA00023098"/>
    </source>
</evidence>
<evidence type="ECO:0000256" key="5">
    <source>
        <dbReference type="ARBA" id="ARBA00022692"/>
    </source>
</evidence>
<dbReference type="EMBL" id="CAMGYJ010000011">
    <property type="protein sequence ID" value="CAI0556801.1"/>
    <property type="molecule type" value="Genomic_DNA"/>
</dbReference>
<evidence type="ECO:0000256" key="8">
    <source>
        <dbReference type="ARBA" id="ARBA00023002"/>
    </source>
</evidence>
<organism evidence="17 18">
    <name type="scientific">Linum tenue</name>
    <dbReference type="NCBI Taxonomy" id="586396"/>
    <lineage>
        <taxon>Eukaryota</taxon>
        <taxon>Viridiplantae</taxon>
        <taxon>Streptophyta</taxon>
        <taxon>Embryophyta</taxon>
        <taxon>Tracheophyta</taxon>
        <taxon>Spermatophyta</taxon>
        <taxon>Magnoliopsida</taxon>
        <taxon>eudicotyledons</taxon>
        <taxon>Gunneridae</taxon>
        <taxon>Pentapetalae</taxon>
        <taxon>rosids</taxon>
        <taxon>fabids</taxon>
        <taxon>Malpighiales</taxon>
        <taxon>Linaceae</taxon>
        <taxon>Linum</taxon>
    </lineage>
</organism>
<accession>A0AAV0RHS2</accession>
<dbReference type="GO" id="GO:0005789">
    <property type="term" value="C:endoplasmic reticulum membrane"/>
    <property type="evidence" value="ECO:0007669"/>
    <property type="project" value="TreeGrafter"/>
</dbReference>
<evidence type="ECO:0000256" key="15">
    <source>
        <dbReference type="SAM" id="Phobius"/>
    </source>
</evidence>
<feature type="transmembrane region" description="Helical" evidence="15">
    <location>
        <begin position="61"/>
        <end position="80"/>
    </location>
</feature>
<evidence type="ECO:0000256" key="6">
    <source>
        <dbReference type="ARBA" id="ARBA00022832"/>
    </source>
</evidence>
<dbReference type="Pfam" id="PF00487">
    <property type="entry name" value="FA_desaturase"/>
    <property type="match status" value="1"/>
</dbReference>
<evidence type="ECO:0000256" key="3">
    <source>
        <dbReference type="ARBA" id="ARBA00009295"/>
    </source>
</evidence>
<keyword evidence="10" id="KW-0443">Lipid metabolism</keyword>
<sequence>MGAVGKSPGYEKDHQKGFNDQQRRRHEKSKWSKWDKVVAATVLVTHLLAFCGLFCFSWKGFGVFLLIGIVTSLFGVNLSYHRHLTHKSFNLPKWLEYSFAYCGVHALQGDPLSWVSNHRFHHQFADTERDIHSPIVGFWHSHMGWMFDLSSIKEKCGKRNNVADLEKQVFYRWIRKTYIIHPLSLATLLYSLGGFPYICWGMGARVVCVYHATLLVNSAAHTWGTRVWNTGDLSRNNWWVAIMTFGEGWHNNHHAFNSSARHGLEWWQIDMTWYVVKFLEAVGLASDVKLPTQIQRQKMAIKSLSVN</sequence>
<protein>
    <recommendedName>
        <fullName evidence="16">Fatty acid desaturase domain-containing protein</fullName>
    </recommendedName>
</protein>
<keyword evidence="11 15" id="KW-0472">Membrane</keyword>